<dbReference type="PANTHER" id="PTHR36008:SF1">
    <property type="entry name" value="OS09G0478400 PROTEIN"/>
    <property type="match status" value="1"/>
</dbReference>
<name>A0A5D3CBQ7_CUCMM</name>
<dbReference type="AlphaFoldDB" id="A0A5D3CBQ7"/>
<dbReference type="EMBL" id="SSTD01012265">
    <property type="protein sequence ID" value="TYK08780.1"/>
    <property type="molecule type" value="Genomic_DNA"/>
</dbReference>
<proteinExistence type="predicted"/>
<accession>A0A5D3CBQ7</accession>
<reference evidence="1 2" key="1">
    <citation type="submission" date="2019-08" db="EMBL/GenBank/DDBJ databases">
        <title>Draft genome sequences of two oriental melons (Cucumis melo L. var makuwa).</title>
        <authorList>
            <person name="Kwon S.-Y."/>
        </authorList>
    </citation>
    <scope>NUCLEOTIDE SEQUENCE [LARGE SCALE GENOMIC DNA]</scope>
    <source>
        <strain evidence="2">cv. Chang Bougi</strain>
        <tissue evidence="1">Leaf</tissue>
    </source>
</reference>
<sequence>MSLNLARVFVDINITLIVGIPITNPNKVEFNYKEQHHVFELQRGIGRSADYGWKDRRRREEGDEYHADDYGRSVTEDDNGVFECSGGIYGVEYVYEDFMPMAIVGSSLGVVVAIDFIVNYPEAYDESISGELIERKIKNALPGQGTVRMLNREEWEEIREVRPRTPFESKSLLVQMQE</sequence>
<dbReference type="PANTHER" id="PTHR36008">
    <property type="entry name" value="OS09G0478400 PROTEIN"/>
    <property type="match status" value="1"/>
</dbReference>
<dbReference type="Proteomes" id="UP000321947">
    <property type="component" value="Unassembled WGS sequence"/>
</dbReference>
<protein>
    <submittedName>
        <fullName evidence="1">Uncharacterized protein</fullName>
    </submittedName>
</protein>
<evidence type="ECO:0000313" key="1">
    <source>
        <dbReference type="EMBL" id="TYK08780.1"/>
    </source>
</evidence>
<organism evidence="1 2">
    <name type="scientific">Cucumis melo var. makuwa</name>
    <name type="common">Oriental melon</name>
    <dbReference type="NCBI Taxonomy" id="1194695"/>
    <lineage>
        <taxon>Eukaryota</taxon>
        <taxon>Viridiplantae</taxon>
        <taxon>Streptophyta</taxon>
        <taxon>Embryophyta</taxon>
        <taxon>Tracheophyta</taxon>
        <taxon>Spermatophyta</taxon>
        <taxon>Magnoliopsida</taxon>
        <taxon>eudicotyledons</taxon>
        <taxon>Gunneridae</taxon>
        <taxon>Pentapetalae</taxon>
        <taxon>rosids</taxon>
        <taxon>fabids</taxon>
        <taxon>Cucurbitales</taxon>
        <taxon>Cucurbitaceae</taxon>
        <taxon>Benincaseae</taxon>
        <taxon>Cucumis</taxon>
    </lineage>
</organism>
<gene>
    <name evidence="1" type="ORF">E5676_scaffold1300G00070</name>
</gene>
<evidence type="ECO:0000313" key="2">
    <source>
        <dbReference type="Proteomes" id="UP000321947"/>
    </source>
</evidence>
<comment type="caution">
    <text evidence="1">The sequence shown here is derived from an EMBL/GenBank/DDBJ whole genome shotgun (WGS) entry which is preliminary data.</text>
</comment>